<comment type="caution">
    <text evidence="4">The sequence shown here is derived from an EMBL/GenBank/DDBJ whole genome shotgun (WGS) entry which is preliminary data.</text>
</comment>
<reference evidence="4 5" key="1">
    <citation type="submission" date="2020-02" db="EMBL/GenBank/DDBJ databases">
        <authorList>
            <person name="Li X.-J."/>
            <person name="Han X.-M."/>
        </authorList>
    </citation>
    <scope>NUCLEOTIDE SEQUENCE [LARGE SCALE GENOMIC DNA]</scope>
    <source>
        <strain evidence="4 5">CCTCC AB 2017055</strain>
    </source>
</reference>
<evidence type="ECO:0000256" key="1">
    <source>
        <dbReference type="ARBA" id="ARBA00022729"/>
    </source>
</evidence>
<dbReference type="SMART" id="SM00606">
    <property type="entry name" value="CBD_IV"/>
    <property type="match status" value="1"/>
</dbReference>
<feature type="domain" description="CBM6" evidence="3">
    <location>
        <begin position="379"/>
        <end position="504"/>
    </location>
</feature>
<dbReference type="Pfam" id="PF03422">
    <property type="entry name" value="CBM_6"/>
    <property type="match status" value="1"/>
</dbReference>
<dbReference type="InterPro" id="IPR005084">
    <property type="entry name" value="CBM6"/>
</dbReference>
<evidence type="ECO:0000313" key="5">
    <source>
        <dbReference type="Proteomes" id="UP000475214"/>
    </source>
</evidence>
<evidence type="ECO:0000256" key="2">
    <source>
        <dbReference type="SAM" id="SignalP"/>
    </source>
</evidence>
<dbReference type="AlphaFoldDB" id="A0A6L9SBT8"/>
<dbReference type="PANTHER" id="PTHR47791:SF3">
    <property type="entry name" value="MEIOTICALLY UP-REGULATED GENE 191 PROTEIN"/>
    <property type="match status" value="1"/>
</dbReference>
<name>A0A6L9SBT8_9ACTN</name>
<dbReference type="CDD" id="cd04083">
    <property type="entry name" value="CBM35_Lmo2446-like"/>
    <property type="match status" value="1"/>
</dbReference>
<dbReference type="PROSITE" id="PS51175">
    <property type="entry name" value="CBM6"/>
    <property type="match status" value="1"/>
</dbReference>
<organism evidence="4 5">
    <name type="scientific">Phytoactinopolyspora halotolerans</name>
    <dbReference type="NCBI Taxonomy" id="1981512"/>
    <lineage>
        <taxon>Bacteria</taxon>
        <taxon>Bacillati</taxon>
        <taxon>Actinomycetota</taxon>
        <taxon>Actinomycetes</taxon>
        <taxon>Jiangellales</taxon>
        <taxon>Jiangellaceae</taxon>
        <taxon>Phytoactinopolyspora</taxon>
    </lineage>
</organism>
<dbReference type="InterPro" id="IPR008979">
    <property type="entry name" value="Galactose-bd-like_sf"/>
</dbReference>
<feature type="signal peptide" evidence="2">
    <location>
        <begin position="1"/>
        <end position="22"/>
    </location>
</feature>
<gene>
    <name evidence="4" type="ORF">G1H10_17575</name>
</gene>
<dbReference type="RefSeq" id="WP_163740142.1">
    <property type="nucleotide sequence ID" value="NZ_JAAGOA010000012.1"/>
</dbReference>
<dbReference type="Gene3D" id="2.60.120.260">
    <property type="entry name" value="Galactose-binding domain-like"/>
    <property type="match status" value="1"/>
</dbReference>
<evidence type="ECO:0000259" key="3">
    <source>
        <dbReference type="PROSITE" id="PS51175"/>
    </source>
</evidence>
<dbReference type="Gene3D" id="1.50.10.20">
    <property type="match status" value="1"/>
</dbReference>
<dbReference type="GO" id="GO:0030246">
    <property type="term" value="F:carbohydrate binding"/>
    <property type="evidence" value="ECO:0007669"/>
    <property type="project" value="InterPro"/>
</dbReference>
<keyword evidence="1 2" id="KW-0732">Signal</keyword>
<protein>
    <submittedName>
        <fullName evidence="4">Carbohydrate-binding protein</fullName>
    </submittedName>
</protein>
<dbReference type="InterPro" id="IPR005198">
    <property type="entry name" value="Glyco_hydro_76"/>
</dbReference>
<dbReference type="InterPro" id="IPR053169">
    <property type="entry name" value="MUG_Protein"/>
</dbReference>
<proteinExistence type="predicted"/>
<evidence type="ECO:0000313" key="4">
    <source>
        <dbReference type="EMBL" id="NEE01988.1"/>
    </source>
</evidence>
<dbReference type="InterPro" id="IPR006584">
    <property type="entry name" value="Cellulose-bd_IV"/>
</dbReference>
<dbReference type="PANTHER" id="PTHR47791">
    <property type="entry name" value="MEIOTICALLY UP-REGULATED GENE 191 PROTEIN"/>
    <property type="match status" value="1"/>
</dbReference>
<dbReference type="InterPro" id="IPR008928">
    <property type="entry name" value="6-hairpin_glycosidase_sf"/>
</dbReference>
<dbReference type="SUPFAM" id="SSF48208">
    <property type="entry name" value="Six-hairpin glycosidases"/>
    <property type="match status" value="1"/>
</dbReference>
<keyword evidence="5" id="KW-1185">Reference proteome</keyword>
<dbReference type="Pfam" id="PF03663">
    <property type="entry name" value="Glyco_hydro_76"/>
    <property type="match status" value="1"/>
</dbReference>
<feature type="chain" id="PRO_5038708460" evidence="2">
    <location>
        <begin position="23"/>
        <end position="505"/>
    </location>
</feature>
<accession>A0A6L9SBT8</accession>
<sequence length="505" mass="54779">MRIAPLAIAAAGIMTVFTSPVATGLTPDQAEDAFDAFVDVYWDDEADYFFTYSDHEIHPEHAHGPEGGLYTDYWWEAQLWEMVMDTYERTGSTDSRQLIDDVYDGFRAAYPDFSENDWNDDIGWWARGSIRAYEITGDPEYLNAAQAMFDFIAAYEDTTYGGGIWWKNVDVGDGTRNEKNVATNATAVYTAMRLYAATGDRAYLDTAERIYAWLDANFNQDGHLRDHVAGDGEYTDWDWTYNQGNFAGAALEMYLHSGDAAYLADATSAVDWAAQNLTSSETFLYEGVDDAGGFKAILTRNIRALIDKAGQTQYEQLLTDNATQAANHLNSSGIGGYNWAAPTAELDTVPMQSLAAAAGVAVMQQATPDGYTGVIEGSGVYEAENAVRDGIDSESSAAGFTGRGYLAGWNADGTSVTFHVNVVDAGTYPMQLRFAAGAGDAVRSLEVNGASAASVSFPRTGGWDQWSTVSASVPLESGHNTIVLRFDAAAGSTDYVNIDRLVLAL</sequence>
<dbReference type="EMBL" id="JAAGOA010000012">
    <property type="protein sequence ID" value="NEE01988.1"/>
    <property type="molecule type" value="Genomic_DNA"/>
</dbReference>
<dbReference type="SUPFAM" id="SSF49785">
    <property type="entry name" value="Galactose-binding domain-like"/>
    <property type="match status" value="1"/>
</dbReference>
<dbReference type="Proteomes" id="UP000475214">
    <property type="component" value="Unassembled WGS sequence"/>
</dbReference>
<dbReference type="GO" id="GO:0005975">
    <property type="term" value="P:carbohydrate metabolic process"/>
    <property type="evidence" value="ECO:0007669"/>
    <property type="project" value="InterPro"/>
</dbReference>